<feature type="compositionally biased region" description="Polar residues" evidence="1">
    <location>
        <begin position="7"/>
        <end position="18"/>
    </location>
</feature>
<protein>
    <submittedName>
        <fullName evidence="2">Uncharacterized protein</fullName>
    </submittedName>
</protein>
<dbReference type="GeneID" id="90968143"/>
<evidence type="ECO:0000313" key="3">
    <source>
        <dbReference type="Proteomes" id="UP000510686"/>
    </source>
</evidence>
<evidence type="ECO:0000313" key="2">
    <source>
        <dbReference type="EMBL" id="QLI72804.1"/>
    </source>
</evidence>
<keyword evidence="3" id="KW-1185">Reference proteome</keyword>
<dbReference type="EMBL" id="CP058937">
    <property type="protein sequence ID" value="QLI72804.1"/>
    <property type="molecule type" value="Genomic_DNA"/>
</dbReference>
<accession>A0A7D5Z3B8</accession>
<gene>
    <name evidence="2" type="ORF">G6M90_00g093850</name>
</gene>
<feature type="region of interest" description="Disordered" evidence="1">
    <location>
        <begin position="1"/>
        <end position="20"/>
    </location>
</feature>
<name>A0A7D5Z3B8_9HYPO</name>
<proteinExistence type="predicted"/>
<dbReference type="KEGG" id="mbrn:90968143"/>
<sequence length="115" mass="12721">MPWVRTNMPSSNMTNGNSLKGAAKRPARVFFGAGFTLGQTARIATICRPRMRKVPVLMAQGYPTLRIIRLIMMGKMTPPTDEPVAVVPATALHFLPNQAETQARASLRRIQSSWN</sequence>
<reference evidence="2 3" key="1">
    <citation type="submission" date="2020-07" db="EMBL/GenBank/DDBJ databases">
        <title>Telomere length de novo assembly of all 7 chromosomes of the fungus, Metarhizium brunneum, using a novel assembly pipeline.</title>
        <authorList>
            <person name="Saud z."/>
            <person name="Kortsinoglou A."/>
            <person name="Kouvelis V.N."/>
            <person name="Butt T.M."/>
        </authorList>
    </citation>
    <scope>NUCLEOTIDE SEQUENCE [LARGE SCALE GENOMIC DNA]</scope>
    <source>
        <strain evidence="2 3">4556</strain>
    </source>
</reference>
<organism evidence="2 3">
    <name type="scientific">Metarhizium brunneum</name>
    <dbReference type="NCBI Taxonomy" id="500148"/>
    <lineage>
        <taxon>Eukaryota</taxon>
        <taxon>Fungi</taxon>
        <taxon>Dikarya</taxon>
        <taxon>Ascomycota</taxon>
        <taxon>Pezizomycotina</taxon>
        <taxon>Sordariomycetes</taxon>
        <taxon>Hypocreomycetidae</taxon>
        <taxon>Hypocreales</taxon>
        <taxon>Clavicipitaceae</taxon>
        <taxon>Metarhizium</taxon>
    </lineage>
</organism>
<evidence type="ECO:0000256" key="1">
    <source>
        <dbReference type="SAM" id="MobiDB-lite"/>
    </source>
</evidence>
<dbReference type="AlphaFoldDB" id="A0A7D5Z3B8"/>
<dbReference type="RefSeq" id="XP_065987548.1">
    <property type="nucleotide sequence ID" value="XM_066131463.1"/>
</dbReference>
<dbReference type="Proteomes" id="UP000510686">
    <property type="component" value="Chromosome 6"/>
</dbReference>